<dbReference type="EMBL" id="QKZT01000001">
    <property type="protein sequence ID" value="PZX58121.1"/>
    <property type="molecule type" value="Genomic_DNA"/>
</dbReference>
<keyword evidence="4" id="KW-1133">Transmembrane helix</keyword>
<dbReference type="InterPro" id="IPR013783">
    <property type="entry name" value="Ig-like_fold"/>
</dbReference>
<keyword evidence="4" id="KW-0812">Transmembrane</keyword>
<dbReference type="InterPro" id="IPR003594">
    <property type="entry name" value="HATPase_dom"/>
</dbReference>
<dbReference type="SUPFAM" id="SSF55874">
    <property type="entry name" value="ATPase domain of HSP90 chaperone/DNA topoisomerase II/histidine kinase"/>
    <property type="match status" value="1"/>
</dbReference>
<dbReference type="EC" id="2.7.13.3" evidence="2"/>
<dbReference type="InterPro" id="IPR011110">
    <property type="entry name" value="Reg_prop"/>
</dbReference>
<dbReference type="InterPro" id="IPR036097">
    <property type="entry name" value="HisK_dim/P_sf"/>
</dbReference>
<evidence type="ECO:0000259" key="5">
    <source>
        <dbReference type="PROSITE" id="PS50109"/>
    </source>
</evidence>
<accession>A0A2W7RDD1</accession>
<keyword evidence="6" id="KW-0418">Kinase</keyword>
<gene>
    <name evidence="6" type="ORF">LV85_00307</name>
</gene>
<keyword evidence="3" id="KW-0597">Phosphoprotein</keyword>
<dbReference type="SMART" id="SM00387">
    <property type="entry name" value="HATPase_c"/>
    <property type="match status" value="1"/>
</dbReference>
<reference evidence="6 7" key="1">
    <citation type="submission" date="2018-06" db="EMBL/GenBank/DDBJ databases">
        <title>Genomic Encyclopedia of Archaeal and Bacterial Type Strains, Phase II (KMG-II): from individual species to whole genera.</title>
        <authorList>
            <person name="Goeker M."/>
        </authorList>
    </citation>
    <scope>NUCLEOTIDE SEQUENCE [LARGE SCALE GENOMIC DNA]</scope>
    <source>
        <strain evidence="6 7">DSM 19830</strain>
    </source>
</reference>
<dbReference type="SUPFAM" id="SSF63829">
    <property type="entry name" value="Calcium-dependent phosphotriesterase"/>
    <property type="match status" value="3"/>
</dbReference>
<dbReference type="PANTHER" id="PTHR43547:SF2">
    <property type="entry name" value="HYBRID SIGNAL TRANSDUCTION HISTIDINE KINASE C"/>
    <property type="match status" value="1"/>
</dbReference>
<dbReference type="InterPro" id="IPR003661">
    <property type="entry name" value="HisK_dim/P_dom"/>
</dbReference>
<evidence type="ECO:0000256" key="3">
    <source>
        <dbReference type="ARBA" id="ARBA00022553"/>
    </source>
</evidence>
<proteinExistence type="predicted"/>
<comment type="caution">
    <text evidence="6">The sequence shown here is derived from an EMBL/GenBank/DDBJ whole genome shotgun (WGS) entry which is preliminary data.</text>
</comment>
<comment type="catalytic activity">
    <reaction evidence="1">
        <text>ATP + protein L-histidine = ADP + protein N-phospho-L-histidine.</text>
        <dbReference type="EC" id="2.7.13.3"/>
    </reaction>
</comment>
<evidence type="ECO:0000256" key="2">
    <source>
        <dbReference type="ARBA" id="ARBA00012438"/>
    </source>
</evidence>
<dbReference type="Gene3D" id="2.130.10.10">
    <property type="entry name" value="YVTN repeat-like/Quinoprotein amine dehydrogenase"/>
    <property type="match status" value="6"/>
</dbReference>
<dbReference type="InterPro" id="IPR036890">
    <property type="entry name" value="HATPase_C_sf"/>
</dbReference>
<keyword evidence="6" id="KW-0808">Transferase</keyword>
<dbReference type="GO" id="GO:0000155">
    <property type="term" value="F:phosphorelay sensor kinase activity"/>
    <property type="evidence" value="ECO:0007669"/>
    <property type="project" value="InterPro"/>
</dbReference>
<evidence type="ECO:0000313" key="6">
    <source>
        <dbReference type="EMBL" id="PZX58121.1"/>
    </source>
</evidence>
<dbReference type="Gene3D" id="3.30.565.10">
    <property type="entry name" value="Histidine kinase-like ATPase, C-terminal domain"/>
    <property type="match status" value="1"/>
</dbReference>
<dbReference type="SUPFAM" id="SSF47384">
    <property type="entry name" value="Homodimeric domain of signal transducing histidine kinase"/>
    <property type="match status" value="1"/>
</dbReference>
<dbReference type="InterPro" id="IPR011123">
    <property type="entry name" value="Y_Y_Y"/>
</dbReference>
<evidence type="ECO:0000256" key="1">
    <source>
        <dbReference type="ARBA" id="ARBA00000085"/>
    </source>
</evidence>
<dbReference type="Proteomes" id="UP000248882">
    <property type="component" value="Unassembled WGS sequence"/>
</dbReference>
<dbReference type="InterPro" id="IPR004358">
    <property type="entry name" value="Sig_transdc_His_kin-like_C"/>
</dbReference>
<dbReference type="Pfam" id="PF02518">
    <property type="entry name" value="HATPase_c"/>
    <property type="match status" value="1"/>
</dbReference>
<dbReference type="InterPro" id="IPR015943">
    <property type="entry name" value="WD40/YVTN_repeat-like_dom_sf"/>
</dbReference>
<dbReference type="InterPro" id="IPR005467">
    <property type="entry name" value="His_kinase_dom"/>
</dbReference>
<evidence type="ECO:0000313" key="7">
    <source>
        <dbReference type="Proteomes" id="UP000248882"/>
    </source>
</evidence>
<feature type="domain" description="Histidine kinase" evidence="5">
    <location>
        <begin position="1022"/>
        <end position="1269"/>
    </location>
</feature>
<dbReference type="Pfam" id="PF07495">
    <property type="entry name" value="Y_Y_Y"/>
    <property type="match status" value="1"/>
</dbReference>
<dbReference type="PROSITE" id="PS50109">
    <property type="entry name" value="HIS_KIN"/>
    <property type="match status" value="1"/>
</dbReference>
<evidence type="ECO:0000256" key="4">
    <source>
        <dbReference type="SAM" id="Phobius"/>
    </source>
</evidence>
<dbReference type="PRINTS" id="PR00344">
    <property type="entry name" value="BCTRLSENSOR"/>
</dbReference>
<keyword evidence="7" id="KW-1185">Reference proteome</keyword>
<name>A0A2W7RDD1_9BACT</name>
<organism evidence="6 7">
    <name type="scientific">Algoriphagus chordae</name>
    <dbReference type="NCBI Taxonomy" id="237019"/>
    <lineage>
        <taxon>Bacteria</taxon>
        <taxon>Pseudomonadati</taxon>
        <taxon>Bacteroidota</taxon>
        <taxon>Cytophagia</taxon>
        <taxon>Cytophagales</taxon>
        <taxon>Cyclobacteriaceae</taxon>
        <taxon>Algoriphagus</taxon>
    </lineage>
</organism>
<dbReference type="Gene3D" id="1.10.287.130">
    <property type="match status" value="1"/>
</dbReference>
<dbReference type="PANTHER" id="PTHR43547">
    <property type="entry name" value="TWO-COMPONENT HISTIDINE KINASE"/>
    <property type="match status" value="1"/>
</dbReference>
<sequence>MLFFFEYLSGQIFTKMNFYMQNFLLFVGSLIFLFSCTTRQDDKPVPTNSLVAVPEMISLNELSIAEKPIRIELKDVPKPIRIEVPCQSVGSYSHVSESGTMTQVNLEKPSSQYLSFLTDESGQIVRNSAGKPYIQGKGGISQFKNYSTDNGLALDAVNSGMLDSRGHLWFATNGGGVSRFDGIAFTNFSTARGLAGNTVRAVLEDSKGVLWFGTIGGGVSSYDGNVFTTYTTENGLGNDDILSIMEDSDGNIWFGTYGAGVSKFDGKAFTTFTTAQGLPHDVVIGIAQDHSGNIWFGTFGGGASKYDGNSFVNYTVSQGLPSNRVRSVTVDHSGIIWFGTVGGGVSRFDGENFKTFGLEDGLASLVIRTIVETSDGTLWFATEHGASSYDGKRITTYTREQGLASNSILDIVIDANGKLWFCTDGSGVSRFEGSSFTNFTTSQGLGSNIVLSTVEDKAGDLWFGTAGGGLSRFDGEKFTNYTASQGLASEIISSSHRDQKNQLWFGTVGGGVSMFDGESFTSYTTSQGLAANDVYNINEDQQGNLWFGTDGGGLSKFDGEGFTTYTSQQGLAGDVVLGIAEDNFKKLWFGAADGGLSRFDGISFTNFSSDQGLADNAVIRLIKDSQGNLWIGTENGLSILSSEKIHQIENVIELDDYKSILEDSISLFQTFTTAEGLPDNVILQITELPEGKMAVGTNLGIAIFDGAKEGKPLDSLRNIEIFNSETGFPVKDLVDGQNGMFVDKKGVIWAGTGNNKTALVRFDYQSLKRNHRPPSVLIKELRLNEEVISWHSLSQEYKGTNVNTFSRTIDELIVYGKKLSDTEREELQGKFNGIKFDSISSFYPLPHHLTLPYRSNDINIDFGTDELAKPYLVEYQYILEGYDEKWSPVLKKTTANFGNIQEGSYTFKVKARFTGSVDAGVGDWTVPISYSFEVLPPMYRTWWAYLIYGLLFISLIYPISIYQRNQVLKAENERTKERELEHAKAIEVAYTELATTHENLKDTQAQLLHSEKMASLGELMAGIAHEIQNPLNFVNNFSEVTNELVKEIKEERDRPDEERDPELENDILEDIASNLEKINKHGKRAGEIVKGMLQHSRTGKGSKEPTNINALADEYLSLSYHGLRAKDSSFNSDFEMDFAPNLPLIPLLGHDMGRVLLNLFNNAFYAVNEKKKVADDSYKPNVIVKTELIESVKDKKTIRIKVIDNGKGVPKANIEKVFQPFFTTKPTGQGTGLGLSLSYDIIKAHDGDIRVESIEGEGTTFIISLSIPSNLS</sequence>
<dbReference type="Pfam" id="PF07494">
    <property type="entry name" value="Reg_prop"/>
    <property type="match status" value="9"/>
</dbReference>
<dbReference type="CDD" id="cd00082">
    <property type="entry name" value="HisKA"/>
    <property type="match status" value="1"/>
</dbReference>
<keyword evidence="4" id="KW-0472">Membrane</keyword>
<dbReference type="AlphaFoldDB" id="A0A2W7RDD1"/>
<dbReference type="Gene3D" id="2.60.40.10">
    <property type="entry name" value="Immunoglobulins"/>
    <property type="match status" value="1"/>
</dbReference>
<protein>
    <recommendedName>
        <fullName evidence="2">histidine kinase</fullName>
        <ecNumber evidence="2">2.7.13.3</ecNumber>
    </recommendedName>
</protein>
<dbReference type="SMART" id="SM00388">
    <property type="entry name" value="HisKA"/>
    <property type="match status" value="1"/>
</dbReference>
<feature type="transmembrane region" description="Helical" evidence="4">
    <location>
        <begin position="942"/>
        <end position="962"/>
    </location>
</feature>